<evidence type="ECO:0000313" key="2">
    <source>
        <dbReference type="Proteomes" id="UP000821865"/>
    </source>
</evidence>
<accession>A0ACB8DAX4</accession>
<gene>
    <name evidence="1" type="ORF">HPB49_004557</name>
</gene>
<comment type="caution">
    <text evidence="1">The sequence shown here is derived from an EMBL/GenBank/DDBJ whole genome shotgun (WGS) entry which is preliminary data.</text>
</comment>
<dbReference type="EMBL" id="CM023471">
    <property type="protein sequence ID" value="KAH7965168.1"/>
    <property type="molecule type" value="Genomic_DNA"/>
</dbReference>
<keyword evidence="2" id="KW-1185">Reference proteome</keyword>
<proteinExistence type="predicted"/>
<evidence type="ECO:0000313" key="1">
    <source>
        <dbReference type="EMBL" id="KAH7965168.1"/>
    </source>
</evidence>
<organism evidence="1 2">
    <name type="scientific">Dermacentor silvarum</name>
    <name type="common">Tick</name>
    <dbReference type="NCBI Taxonomy" id="543639"/>
    <lineage>
        <taxon>Eukaryota</taxon>
        <taxon>Metazoa</taxon>
        <taxon>Ecdysozoa</taxon>
        <taxon>Arthropoda</taxon>
        <taxon>Chelicerata</taxon>
        <taxon>Arachnida</taxon>
        <taxon>Acari</taxon>
        <taxon>Parasitiformes</taxon>
        <taxon>Ixodida</taxon>
        <taxon>Ixodoidea</taxon>
        <taxon>Ixodidae</taxon>
        <taxon>Rhipicephalinae</taxon>
        <taxon>Dermacentor</taxon>
    </lineage>
</organism>
<name>A0ACB8DAX4_DERSI</name>
<sequence length="140" mass="16080">MSFTHAHDRRSAKYEKQVPEEKVEGLQYASRLAGHFDRWMEMAKVEKTYDALRNLITSEEFRKGCSPALLVFLKERSCKKLSTLAQNADCFLEAQDISSLSKDKSYKDNAVEISRQTESAKIPPRGHTMLLMQQDRSSCM</sequence>
<reference evidence="1" key="1">
    <citation type="submission" date="2020-05" db="EMBL/GenBank/DDBJ databases">
        <title>Large-scale comparative analyses of tick genomes elucidate their genetic diversity and vector capacities.</title>
        <authorList>
            <person name="Jia N."/>
            <person name="Wang J."/>
            <person name="Shi W."/>
            <person name="Du L."/>
            <person name="Sun Y."/>
            <person name="Zhan W."/>
            <person name="Jiang J."/>
            <person name="Wang Q."/>
            <person name="Zhang B."/>
            <person name="Ji P."/>
            <person name="Sakyi L.B."/>
            <person name="Cui X."/>
            <person name="Yuan T."/>
            <person name="Jiang B."/>
            <person name="Yang W."/>
            <person name="Lam T.T.-Y."/>
            <person name="Chang Q."/>
            <person name="Ding S."/>
            <person name="Wang X."/>
            <person name="Zhu J."/>
            <person name="Ruan X."/>
            <person name="Zhao L."/>
            <person name="Wei J."/>
            <person name="Que T."/>
            <person name="Du C."/>
            <person name="Cheng J."/>
            <person name="Dai P."/>
            <person name="Han X."/>
            <person name="Huang E."/>
            <person name="Gao Y."/>
            <person name="Liu J."/>
            <person name="Shao H."/>
            <person name="Ye R."/>
            <person name="Li L."/>
            <person name="Wei W."/>
            <person name="Wang X."/>
            <person name="Wang C."/>
            <person name="Yang T."/>
            <person name="Huo Q."/>
            <person name="Li W."/>
            <person name="Guo W."/>
            <person name="Chen H."/>
            <person name="Zhou L."/>
            <person name="Ni X."/>
            <person name="Tian J."/>
            <person name="Zhou Y."/>
            <person name="Sheng Y."/>
            <person name="Liu T."/>
            <person name="Pan Y."/>
            <person name="Xia L."/>
            <person name="Li J."/>
            <person name="Zhao F."/>
            <person name="Cao W."/>
        </authorList>
    </citation>
    <scope>NUCLEOTIDE SEQUENCE</scope>
    <source>
        <strain evidence="1">Dsil-2018</strain>
    </source>
</reference>
<dbReference type="Proteomes" id="UP000821865">
    <property type="component" value="Chromosome 2"/>
</dbReference>
<protein>
    <submittedName>
        <fullName evidence="1">Uncharacterized protein</fullName>
    </submittedName>
</protein>